<accession>A0AAD4MCU9</accession>
<dbReference type="GO" id="GO:0007018">
    <property type="term" value="P:microtubule-based movement"/>
    <property type="evidence" value="ECO:0007669"/>
    <property type="project" value="InterPro"/>
</dbReference>
<evidence type="ECO:0000256" key="2">
    <source>
        <dbReference type="ARBA" id="ARBA00022741"/>
    </source>
</evidence>
<feature type="coiled-coil region" evidence="7">
    <location>
        <begin position="611"/>
        <end position="657"/>
    </location>
</feature>
<feature type="domain" description="Kinesin motor" evidence="9">
    <location>
        <begin position="79"/>
        <end position="535"/>
    </location>
</feature>
<feature type="compositionally biased region" description="Polar residues" evidence="8">
    <location>
        <begin position="754"/>
        <end position="770"/>
    </location>
</feature>
<keyword evidence="2 5" id="KW-0547">Nucleotide-binding</keyword>
<evidence type="ECO:0000256" key="1">
    <source>
        <dbReference type="ARBA" id="ARBA00022701"/>
    </source>
</evidence>
<keyword evidence="10" id="KW-0378">Hydrolase</keyword>
<dbReference type="InterPro" id="IPR036961">
    <property type="entry name" value="Kinesin_motor_dom_sf"/>
</dbReference>
<feature type="compositionally biased region" description="Acidic residues" evidence="8">
    <location>
        <begin position="591"/>
        <end position="604"/>
    </location>
</feature>
<evidence type="ECO:0000256" key="7">
    <source>
        <dbReference type="SAM" id="Coils"/>
    </source>
</evidence>
<dbReference type="EMBL" id="WTXG01000001">
    <property type="protein sequence ID" value="KAI0308027.1"/>
    <property type="molecule type" value="Genomic_DNA"/>
</dbReference>
<proteinExistence type="inferred from homology"/>
<organism evidence="10 11">
    <name type="scientific">Multifurca ochricompacta</name>
    <dbReference type="NCBI Taxonomy" id="376703"/>
    <lineage>
        <taxon>Eukaryota</taxon>
        <taxon>Fungi</taxon>
        <taxon>Dikarya</taxon>
        <taxon>Basidiomycota</taxon>
        <taxon>Agaricomycotina</taxon>
        <taxon>Agaricomycetes</taxon>
        <taxon>Russulales</taxon>
        <taxon>Russulaceae</taxon>
        <taxon>Multifurca</taxon>
    </lineage>
</organism>
<feature type="binding site" evidence="5">
    <location>
        <begin position="178"/>
        <end position="185"/>
    </location>
    <ligand>
        <name>ATP</name>
        <dbReference type="ChEBI" id="CHEBI:30616"/>
    </ligand>
</feature>
<dbReference type="GO" id="GO:0005871">
    <property type="term" value="C:kinesin complex"/>
    <property type="evidence" value="ECO:0007669"/>
    <property type="project" value="TreeGrafter"/>
</dbReference>
<evidence type="ECO:0000256" key="4">
    <source>
        <dbReference type="ARBA" id="ARBA00023175"/>
    </source>
</evidence>
<feature type="region of interest" description="Disordered" evidence="8">
    <location>
        <begin position="686"/>
        <end position="832"/>
    </location>
</feature>
<keyword evidence="1 6" id="KW-0493">Microtubule</keyword>
<dbReference type="GO" id="GO:0003777">
    <property type="term" value="F:microtubule motor activity"/>
    <property type="evidence" value="ECO:0007669"/>
    <property type="project" value="InterPro"/>
</dbReference>
<dbReference type="SUPFAM" id="SSF52540">
    <property type="entry name" value="P-loop containing nucleoside triphosphate hydrolases"/>
    <property type="match status" value="1"/>
</dbReference>
<evidence type="ECO:0000313" key="11">
    <source>
        <dbReference type="Proteomes" id="UP001203297"/>
    </source>
</evidence>
<dbReference type="PANTHER" id="PTHR24115:SF1008">
    <property type="entry name" value="KINESIN-LIKE PROTEIN SUBITO"/>
    <property type="match status" value="1"/>
</dbReference>
<dbReference type="SMART" id="SM00129">
    <property type="entry name" value="KISc"/>
    <property type="match status" value="1"/>
</dbReference>
<dbReference type="InterPro" id="IPR001752">
    <property type="entry name" value="Kinesin_motor_dom"/>
</dbReference>
<feature type="region of interest" description="Disordered" evidence="8">
    <location>
        <begin position="924"/>
        <end position="944"/>
    </location>
</feature>
<reference evidence="10" key="1">
    <citation type="journal article" date="2022" name="New Phytol.">
        <title>Evolutionary transition to the ectomycorrhizal habit in the genomes of a hyperdiverse lineage of mushroom-forming fungi.</title>
        <authorList>
            <person name="Looney B."/>
            <person name="Miyauchi S."/>
            <person name="Morin E."/>
            <person name="Drula E."/>
            <person name="Courty P.E."/>
            <person name="Kohler A."/>
            <person name="Kuo A."/>
            <person name="LaButti K."/>
            <person name="Pangilinan J."/>
            <person name="Lipzen A."/>
            <person name="Riley R."/>
            <person name="Andreopoulos W."/>
            <person name="He G."/>
            <person name="Johnson J."/>
            <person name="Nolan M."/>
            <person name="Tritt A."/>
            <person name="Barry K.W."/>
            <person name="Grigoriev I.V."/>
            <person name="Nagy L.G."/>
            <person name="Hibbett D."/>
            <person name="Henrissat B."/>
            <person name="Matheny P.B."/>
            <person name="Labbe J."/>
            <person name="Martin F.M."/>
        </authorList>
    </citation>
    <scope>NUCLEOTIDE SEQUENCE</scope>
    <source>
        <strain evidence="10">BPL690</strain>
    </source>
</reference>
<comment type="similarity">
    <text evidence="5 6">Belongs to the TRAFAC class myosin-kinesin ATPase superfamily. Kinesin family.</text>
</comment>
<name>A0AAD4MCU9_9AGAM</name>
<dbReference type="InterPro" id="IPR019821">
    <property type="entry name" value="Kinesin_motor_CS"/>
</dbReference>
<evidence type="ECO:0000256" key="3">
    <source>
        <dbReference type="ARBA" id="ARBA00022840"/>
    </source>
</evidence>
<evidence type="ECO:0000256" key="8">
    <source>
        <dbReference type="SAM" id="MobiDB-lite"/>
    </source>
</evidence>
<dbReference type="PROSITE" id="PS00411">
    <property type="entry name" value="KINESIN_MOTOR_1"/>
    <property type="match status" value="1"/>
</dbReference>
<dbReference type="InterPro" id="IPR027417">
    <property type="entry name" value="P-loop_NTPase"/>
</dbReference>
<sequence>MNTRTKSTAIKASTRTTRATSQLQTSIPAPTRSVRTAIAKSSHVIPAQLSEKKSSAVTKKTDPRVTTATVIPHDIDREPIKAFLRIRPDIAGDGSRRAPYLESLSDTTVRMIDPSRDDPHSYSGIPRFRLSAAPTSTIYTFTHVFPPNAQQPEFFAKTTLPLVRGLLDGEDGLLFAYGVSNSGKTYTMQGGSHESSAGILPRTVDVLFNSIEGLQGSSKYRPARLNGLELNSASSIFSRAPSLDNFALPAQQPALGDILTEHFESPVVSEADHDPTTLKIDRNYEYSIWLSYAEVYNEKIYDLLTNVEGDGGGSSRSQPILLTRKALAMKPAPPSDNPDSDGPVGKYISGLTHVRVNSAKEAKKMITLGQLHRRVFGTLANSQSSRSHGVVTIKLLRKHRGERDEHSFYMTSRLTLIDLAGSERSKNTQATGERLKEAGNINKSLMVLGQCIEVMRANQKRVAQSLGAQNQRSDTRDVKRYLAVVPFRHSKLTEILMDYFTGEGRVTMIININPYDTGFDENSNVMKFSSLARDVTTVAPTQRVLQAGRAKVPATAGNPQSKTPSESHHRKVVISTSGRGERKFSETQLDVVEEDEDIEGESDEEPLNGLVEALFDEIERLQLQLFESEMRGAVVEAEIREEVMREMEGRIREMEKRFARRLMSEVELNEMRMDAKIDMLHRTGLIGKTPSKVGPLEQRSNECNSRAPVSEEPGVDGSSEDDRVNNLTSHRSRAVSPLAGRGKVQAKDLGRSALHSNNETEMGIQENLSPHTEEGEDGFDETDDEGSATTETGSEDPDVWVPASSRPSSTVAIAQNMPSPQLEQAPPPIFEKDVKAGRVRARPSSQMSVSELARDLGDLGLRNERIPRRLTRHTRQSTRTSVAEEEEESIIVVPNAKASDGQKKKKRQLGKKQVYTDESIERATEQLAKSESGRGIRRMGRGSG</sequence>
<dbReference type="AlphaFoldDB" id="A0AAD4MCU9"/>
<evidence type="ECO:0000256" key="6">
    <source>
        <dbReference type="RuleBase" id="RU000394"/>
    </source>
</evidence>
<comment type="caution">
    <text evidence="10">The sequence shown here is derived from an EMBL/GenBank/DDBJ whole genome shotgun (WGS) entry which is preliminary data.</text>
</comment>
<dbReference type="PRINTS" id="PR00380">
    <property type="entry name" value="KINESINHEAVY"/>
</dbReference>
<dbReference type="Pfam" id="PF00225">
    <property type="entry name" value="Kinesin"/>
    <property type="match status" value="1"/>
</dbReference>
<dbReference type="GO" id="GO:0005874">
    <property type="term" value="C:microtubule"/>
    <property type="evidence" value="ECO:0007669"/>
    <property type="project" value="UniProtKB-KW"/>
</dbReference>
<dbReference type="Gene3D" id="3.40.850.10">
    <property type="entry name" value="Kinesin motor domain"/>
    <property type="match status" value="1"/>
</dbReference>
<dbReference type="GO" id="GO:0008017">
    <property type="term" value="F:microtubule binding"/>
    <property type="evidence" value="ECO:0007669"/>
    <property type="project" value="InterPro"/>
</dbReference>
<keyword evidence="11" id="KW-1185">Reference proteome</keyword>
<keyword evidence="4 5" id="KW-0505">Motor protein</keyword>
<feature type="region of interest" description="Disordered" evidence="8">
    <location>
        <begin position="547"/>
        <end position="604"/>
    </location>
</feature>
<evidence type="ECO:0000313" key="10">
    <source>
        <dbReference type="EMBL" id="KAI0308027.1"/>
    </source>
</evidence>
<evidence type="ECO:0000256" key="5">
    <source>
        <dbReference type="PROSITE-ProRule" id="PRU00283"/>
    </source>
</evidence>
<feature type="compositionally biased region" description="Basic residues" evidence="8">
    <location>
        <begin position="935"/>
        <end position="944"/>
    </location>
</feature>
<protein>
    <recommendedName>
        <fullName evidence="6">Kinesin-like protein</fullName>
    </recommendedName>
</protein>
<keyword evidence="7" id="KW-0175">Coiled coil</keyword>
<evidence type="ECO:0000259" key="9">
    <source>
        <dbReference type="PROSITE" id="PS50067"/>
    </source>
</evidence>
<dbReference type="GO" id="GO:0005524">
    <property type="term" value="F:ATP binding"/>
    <property type="evidence" value="ECO:0007669"/>
    <property type="project" value="UniProtKB-UniRule"/>
</dbReference>
<gene>
    <name evidence="10" type="ORF">B0F90DRAFT_1679555</name>
</gene>
<dbReference type="GO" id="GO:0005634">
    <property type="term" value="C:nucleus"/>
    <property type="evidence" value="ECO:0007669"/>
    <property type="project" value="TreeGrafter"/>
</dbReference>
<dbReference type="PANTHER" id="PTHR24115">
    <property type="entry name" value="KINESIN-RELATED"/>
    <property type="match status" value="1"/>
</dbReference>
<dbReference type="InterPro" id="IPR027640">
    <property type="entry name" value="Kinesin-like_fam"/>
</dbReference>
<feature type="region of interest" description="Disordered" evidence="8">
    <location>
        <begin position="868"/>
        <end position="887"/>
    </location>
</feature>
<dbReference type="GO" id="GO:0016887">
    <property type="term" value="F:ATP hydrolysis activity"/>
    <property type="evidence" value="ECO:0007669"/>
    <property type="project" value="TreeGrafter"/>
</dbReference>
<feature type="compositionally biased region" description="Polar residues" evidence="8">
    <location>
        <begin position="805"/>
        <end position="822"/>
    </location>
</feature>
<dbReference type="PROSITE" id="PS50067">
    <property type="entry name" value="KINESIN_MOTOR_2"/>
    <property type="match status" value="1"/>
</dbReference>
<feature type="compositionally biased region" description="Acidic residues" evidence="8">
    <location>
        <begin position="774"/>
        <end position="786"/>
    </location>
</feature>
<keyword evidence="3 5" id="KW-0067">ATP-binding</keyword>
<dbReference type="Proteomes" id="UP001203297">
    <property type="component" value="Unassembled WGS sequence"/>
</dbReference>